<feature type="domain" description="TPPC8 first Ig-like" evidence="3">
    <location>
        <begin position="550"/>
        <end position="759"/>
    </location>
</feature>
<dbReference type="InterPro" id="IPR058541">
    <property type="entry name" value="Ig_TPPC8_1st"/>
</dbReference>
<dbReference type="PANTHER" id="PTHR12975">
    <property type="entry name" value="TRANSPORT PROTEIN TRAPP"/>
    <property type="match status" value="1"/>
</dbReference>
<dbReference type="Pfam" id="PF24546">
    <property type="entry name" value="Ig_TPPC8_3rd"/>
    <property type="match status" value="1"/>
</dbReference>
<dbReference type="EMBL" id="GANP01015463">
    <property type="protein sequence ID" value="JAB69005.1"/>
    <property type="molecule type" value="mRNA"/>
</dbReference>
<dbReference type="InterPro" id="IPR058538">
    <property type="entry name" value="Ig_TPPC8_2nd"/>
</dbReference>
<name>V5GFQ1_IXORI</name>
<proteinExistence type="evidence at transcript level"/>
<dbReference type="AlphaFoldDB" id="V5GFQ1"/>
<evidence type="ECO:0000259" key="2">
    <source>
        <dbReference type="Pfam" id="PF24544"/>
    </source>
</evidence>
<feature type="domain" description="TPPC8 C-terminal Ig-like" evidence="1">
    <location>
        <begin position="1122"/>
        <end position="1232"/>
    </location>
</feature>
<evidence type="ECO:0000259" key="1">
    <source>
        <dbReference type="Pfam" id="PF24542"/>
    </source>
</evidence>
<dbReference type="InterPro" id="IPR057651">
    <property type="entry name" value="Ig_TPPC8_C"/>
</dbReference>
<organism evidence="5">
    <name type="scientific">Ixodes ricinus</name>
    <name type="common">Common tick</name>
    <name type="synonym">Acarus ricinus</name>
    <dbReference type="NCBI Taxonomy" id="34613"/>
    <lineage>
        <taxon>Eukaryota</taxon>
        <taxon>Metazoa</taxon>
        <taxon>Ecdysozoa</taxon>
        <taxon>Arthropoda</taxon>
        <taxon>Chelicerata</taxon>
        <taxon>Arachnida</taxon>
        <taxon>Acari</taxon>
        <taxon>Parasitiformes</taxon>
        <taxon>Ixodida</taxon>
        <taxon>Ixodoidea</taxon>
        <taxon>Ixodidae</taxon>
        <taxon>Ixodinae</taxon>
        <taxon>Ixodes</taxon>
    </lineage>
</organism>
<reference evidence="5" key="1">
    <citation type="journal article" date="2015" name="Sci. Rep.">
        <title>Tissue- and time-dependent transcription in Ixodes ricinus salivary glands and midguts when blood feeding on the vertebrate host.</title>
        <authorList>
            <person name="Kotsyfakis M."/>
            <person name="Schwarz A."/>
            <person name="Erhart J."/>
            <person name="Ribeiro J.M."/>
        </authorList>
    </citation>
    <scope>NUCLEOTIDE SEQUENCE</scope>
    <source>
        <tissue evidence="5">Salivary gland and midgut</tissue>
    </source>
</reference>
<protein>
    <submittedName>
        <fullName evidence="5">Putative trafficking protein particle complex subunit 8</fullName>
    </submittedName>
</protein>
<evidence type="ECO:0000259" key="3">
    <source>
        <dbReference type="Pfam" id="PF24545"/>
    </source>
</evidence>
<dbReference type="PANTHER" id="PTHR12975:SF6">
    <property type="entry name" value="TRAFFICKING PROTEIN PARTICLE COMPLEX SUBUNIT 8"/>
    <property type="match status" value="1"/>
</dbReference>
<dbReference type="InterPro" id="IPR058540">
    <property type="entry name" value="Ig_TPPC8_3rd"/>
</dbReference>
<dbReference type="Pfam" id="PF12739">
    <property type="entry name" value="TRAPPC-Trs85"/>
    <property type="match status" value="1"/>
</dbReference>
<sequence length="1257" mass="137763">MPPLEHDFTRHFLACMFVISSGHAAPQEELQRLVQAQQQCQANGTHHSRWFYPQTLKYYVLIHDALLGNQAKAEATFQGMKKLYGASCCHLLQVNSAPADDPTVSSLPDLWSQFLHAESSDKQAVNDTSSKTLGSNLSLDDDIFQQELGNSDDETRNHCAVQHPLLSSGDSSSPTLDVAASEDSVWRKPGSRLGRCLSQSDRERVRVFVQEFCSQGLVPYIEEQMRILNDQVTNKKGIHRSFMSMKKLFAGSKTIPQGPHSSVNSVVYGQDAPELQVRRLGDLAFLFQLYEFAYQAYHSAKRDFSSDSAWLHFAGAQEMAALAVFMAGVNAQRPFPLRYMDSAIDLYLNTCKLPQLATRAALLSTECLRHLGQHSSVAAQLIRLTSEDSDLRSALLLEQAAYCFLQAGTAPSVRKYAFHVVLAGHRYSKAGHRKHSLRAYQEALQVYQGRNWSLAEDHIHFTIGRQSTYLKLVQGAHEAFHCLLAKHSEQSPTQQLLFLREYLLVLKMLHENDLAAATVLLPVPEVHTSSTRVYLGPVADEGALWGDLGTWLKLEECAAAVANDGTLPATFRPQLSLLSDDTDNGARPLTVVGEPVTVELELRNPLQIALQLSQVHLLWSFLPSDREDLISNDRADAQDGQAATLIDTGMLDEVLLESEQKQRVRLTLVPHCTGDLHVTGFAYRVGLSPTQLDATSDLGPLPSPVSGRQLLSVRGPKLKNLKTAKNGQFYSPDWRLHPTVVAAMPQLTVSFSNVPRQLLCGEVQRAVLHVSNAPNLPELSSLLIASPTPQLFCLGFNDPDDEGALGSADEGIAYREKPLQSSRAAPVLAQRPTANFVCSLPEAVCRIPGGGDASVPLWIRGPDVVGRHTLRLLFYYESAQKSSRLTHRVLYHNIHFSTLPSLALQASARQSVSAVGAGSPNGLLVSLQAKNLSEAESIGGVDLSLLQVTCVSRVWNLIPLTTHLRSGASVVKPQETKNLVFKAVPFSSKLSQDNTAVVSQLPLARVQVESTCTPCLDFCWRGSQEWPPLSQEKASSQGDNAAMQLAAANLEKAPSLDITLAILWKAAIERDGQIKVVMGQQHVTLKDFHTLFSSVPGQKMDLRPAIPVYPTMGLAAPTFQHVRCALVHPVQANHDFMSSRILVIPVSLIVHNSSFRTVTVSIEPAVRTPPAVVLSSPVTTPELVATDVGGFSWVTGIRRHYPMKSRETVTFPLTAAFSMAGTYNVAALEVSVLTDDGRLSHEPLCPSLVVVQQHRAP</sequence>
<accession>V5GFQ1</accession>
<dbReference type="Pfam" id="PF24545">
    <property type="entry name" value="Ig_TPPC8_1st"/>
    <property type="match status" value="1"/>
</dbReference>
<dbReference type="Pfam" id="PF24544">
    <property type="entry name" value="Ig_TPPC8_2nd"/>
    <property type="match status" value="1"/>
</dbReference>
<feature type="domain" description="TPPC8 second Ig-like" evidence="2">
    <location>
        <begin position="760"/>
        <end position="890"/>
    </location>
</feature>
<evidence type="ECO:0000313" key="5">
    <source>
        <dbReference type="EMBL" id="JAB69005.1"/>
    </source>
</evidence>
<dbReference type="InterPro" id="IPR024420">
    <property type="entry name" value="TRAPP_III_complex_Trs85"/>
</dbReference>
<feature type="domain" description="TPPC8 third Ig-like" evidence="4">
    <location>
        <begin position="894"/>
        <end position="1084"/>
    </location>
</feature>
<dbReference type="Pfam" id="PF24542">
    <property type="entry name" value="Ig_TPPC8_C"/>
    <property type="match status" value="1"/>
</dbReference>
<evidence type="ECO:0000259" key="4">
    <source>
        <dbReference type="Pfam" id="PF24546"/>
    </source>
</evidence>
<dbReference type="GO" id="GO:1990072">
    <property type="term" value="C:TRAPPIII protein complex"/>
    <property type="evidence" value="ECO:0007669"/>
    <property type="project" value="TreeGrafter"/>
</dbReference>